<keyword evidence="1" id="KW-0677">Repeat</keyword>
<accession>A0A8J2RIT6</accession>
<evidence type="ECO:0000256" key="3">
    <source>
        <dbReference type="PROSITE-ProRule" id="PRU00059"/>
    </source>
</evidence>
<dbReference type="EMBL" id="CAKKLH010000124">
    <property type="protein sequence ID" value="CAH0103971.1"/>
    <property type="molecule type" value="Genomic_DNA"/>
</dbReference>
<evidence type="ECO:0000313" key="7">
    <source>
        <dbReference type="Proteomes" id="UP000789390"/>
    </source>
</evidence>
<gene>
    <name evidence="6" type="ORF">DGAL_LOCUS6683</name>
</gene>
<feature type="signal peptide" evidence="4">
    <location>
        <begin position="1"/>
        <end position="18"/>
    </location>
</feature>
<dbReference type="Gene3D" id="2.60.120.290">
    <property type="entry name" value="Spermadhesin, CUB domain"/>
    <property type="match status" value="1"/>
</dbReference>
<name>A0A8J2RIT6_9CRUS</name>
<comment type="caution">
    <text evidence="6">The sequence shown here is derived from an EMBL/GenBank/DDBJ whole genome shotgun (WGS) entry which is preliminary data.</text>
</comment>
<protein>
    <recommendedName>
        <fullName evidence="5">CUB domain-containing protein</fullName>
    </recommendedName>
</protein>
<feature type="chain" id="PRO_5035185391" description="CUB domain-containing protein" evidence="4">
    <location>
        <begin position="19"/>
        <end position="166"/>
    </location>
</feature>
<proteinExistence type="predicted"/>
<keyword evidence="4" id="KW-0732">Signal</keyword>
<dbReference type="AlphaFoldDB" id="A0A8J2RIT6"/>
<sequence>MSLIKSIALLALVAFAAGQVQIKTKAKIPKKIQTAVAPQIGSREVCGDQYLTGTGGSIISPNYPDGYDNDVSCGWFLTAENGNRIAIIVHDLDTEESYDVLTVLDGVTGESPILIQLSGKASNLAVLSNEASIFVGFTSDFSNNAPGFNCSWTQVNPQENLELFGL</sequence>
<comment type="caution">
    <text evidence="3">Lacks conserved residue(s) required for the propagation of feature annotation.</text>
</comment>
<evidence type="ECO:0000313" key="6">
    <source>
        <dbReference type="EMBL" id="CAH0103971.1"/>
    </source>
</evidence>
<dbReference type="OrthoDB" id="6334070at2759"/>
<organism evidence="6 7">
    <name type="scientific">Daphnia galeata</name>
    <dbReference type="NCBI Taxonomy" id="27404"/>
    <lineage>
        <taxon>Eukaryota</taxon>
        <taxon>Metazoa</taxon>
        <taxon>Ecdysozoa</taxon>
        <taxon>Arthropoda</taxon>
        <taxon>Crustacea</taxon>
        <taxon>Branchiopoda</taxon>
        <taxon>Diplostraca</taxon>
        <taxon>Cladocera</taxon>
        <taxon>Anomopoda</taxon>
        <taxon>Daphniidae</taxon>
        <taxon>Daphnia</taxon>
    </lineage>
</organism>
<keyword evidence="2 3" id="KW-1015">Disulfide bond</keyword>
<feature type="domain" description="CUB" evidence="5">
    <location>
        <begin position="46"/>
        <end position="155"/>
    </location>
</feature>
<dbReference type="SMART" id="SM00042">
    <property type="entry name" value="CUB"/>
    <property type="match status" value="1"/>
</dbReference>
<dbReference type="PANTHER" id="PTHR24251">
    <property type="entry name" value="OVOCHYMASE-RELATED"/>
    <property type="match status" value="1"/>
</dbReference>
<feature type="disulfide bond" evidence="3">
    <location>
        <begin position="46"/>
        <end position="73"/>
    </location>
</feature>
<dbReference type="InterPro" id="IPR000859">
    <property type="entry name" value="CUB_dom"/>
</dbReference>
<dbReference type="PROSITE" id="PS01180">
    <property type="entry name" value="CUB"/>
    <property type="match status" value="1"/>
</dbReference>
<dbReference type="PANTHER" id="PTHR24251:SF30">
    <property type="entry name" value="MEMBRANE FRIZZLED-RELATED PROTEIN"/>
    <property type="match status" value="1"/>
</dbReference>
<evidence type="ECO:0000256" key="2">
    <source>
        <dbReference type="ARBA" id="ARBA00023157"/>
    </source>
</evidence>
<dbReference type="InterPro" id="IPR035914">
    <property type="entry name" value="Sperma_CUB_dom_sf"/>
</dbReference>
<keyword evidence="7" id="KW-1185">Reference proteome</keyword>
<dbReference type="Pfam" id="PF00431">
    <property type="entry name" value="CUB"/>
    <property type="match status" value="1"/>
</dbReference>
<dbReference type="SUPFAM" id="SSF49854">
    <property type="entry name" value="Spermadhesin, CUB domain"/>
    <property type="match status" value="1"/>
</dbReference>
<dbReference type="CDD" id="cd00041">
    <property type="entry name" value="CUB"/>
    <property type="match status" value="1"/>
</dbReference>
<evidence type="ECO:0000256" key="1">
    <source>
        <dbReference type="ARBA" id="ARBA00022737"/>
    </source>
</evidence>
<evidence type="ECO:0000256" key="4">
    <source>
        <dbReference type="SAM" id="SignalP"/>
    </source>
</evidence>
<reference evidence="6" key="1">
    <citation type="submission" date="2021-11" db="EMBL/GenBank/DDBJ databases">
        <authorList>
            <person name="Schell T."/>
        </authorList>
    </citation>
    <scope>NUCLEOTIDE SEQUENCE</scope>
    <source>
        <strain evidence="6">M5</strain>
    </source>
</reference>
<evidence type="ECO:0000259" key="5">
    <source>
        <dbReference type="PROSITE" id="PS01180"/>
    </source>
</evidence>
<dbReference type="Proteomes" id="UP000789390">
    <property type="component" value="Unassembled WGS sequence"/>
</dbReference>